<dbReference type="RefSeq" id="WP_339101699.1">
    <property type="nucleotide sequence ID" value="NZ_CP147247.1"/>
</dbReference>
<dbReference type="Proteomes" id="UP000195141">
    <property type="component" value="Chromosome"/>
</dbReference>
<reference evidence="1" key="2">
    <citation type="submission" date="2024-03" db="EMBL/GenBank/DDBJ databases">
        <title>The Genome Sequence of Enterococcus sp. DIV0242b.</title>
        <authorList>
            <consortium name="The Broad Institute Genomics Platform"/>
            <consortium name="The Broad Institute Microbial Omics Core"/>
            <consortium name="The Broad Institute Genomic Center for Infectious Diseases"/>
            <person name="Earl A."/>
            <person name="Manson A."/>
            <person name="Gilmore M."/>
            <person name="Schwartman J."/>
            <person name="Shea T."/>
            <person name="Abouelleil A."/>
            <person name="Cao P."/>
            <person name="Chapman S."/>
            <person name="Cusick C."/>
            <person name="Young S."/>
            <person name="Neafsey D."/>
            <person name="Nusbaum C."/>
            <person name="Birren B."/>
        </authorList>
    </citation>
    <scope>NUCLEOTIDE SEQUENCE</scope>
    <source>
        <strain evidence="1">9E7_DIV0242</strain>
    </source>
</reference>
<keyword evidence="2" id="KW-1185">Reference proteome</keyword>
<sequence>MEEFFHIQIKQNDKIEVLELNSFISDEDELIYLQTQLNSKTYGFVADNYFEALQKLRLEAEKKDIQLLCNGAALNVYPSPMMLTMGEGRKAYKLTYGVPAKKLDILDIFEYDPALKMATVDEQSDFYEKWLESL</sequence>
<dbReference type="AlphaFoldDB" id="A0AAQ3VZL5"/>
<gene>
    <name evidence="1" type="ORF">A5888_003226</name>
</gene>
<reference evidence="1" key="1">
    <citation type="submission" date="2017-05" db="EMBL/GenBank/DDBJ databases">
        <authorList>
            <consortium name="The Broad Institute Genomics Platform"/>
            <consortium name="The Broad Institute Genomic Center for Infectious Diseases"/>
            <person name="Earl A."/>
            <person name="Manson A."/>
            <person name="Schwartman J."/>
            <person name="Gilmore M."/>
            <person name="Abouelleil A."/>
            <person name="Cao P."/>
            <person name="Chapman S."/>
            <person name="Cusick C."/>
            <person name="Shea T."/>
            <person name="Young S."/>
            <person name="Neafsey D."/>
            <person name="Nusbaum C."/>
            <person name="Birren B."/>
        </authorList>
    </citation>
    <scope>NUCLEOTIDE SEQUENCE</scope>
    <source>
        <strain evidence="1">9E7_DIV0242</strain>
    </source>
</reference>
<proteinExistence type="predicted"/>
<accession>A0AAQ3VZL5</accession>
<evidence type="ECO:0000313" key="1">
    <source>
        <dbReference type="EMBL" id="WYJ91458.1"/>
    </source>
</evidence>
<evidence type="ECO:0000313" key="2">
    <source>
        <dbReference type="Proteomes" id="UP000195141"/>
    </source>
</evidence>
<name>A0AAQ3VZL5_9ENTE</name>
<dbReference type="EMBL" id="CP147247">
    <property type="protein sequence ID" value="WYJ91458.1"/>
    <property type="molecule type" value="Genomic_DNA"/>
</dbReference>
<protein>
    <submittedName>
        <fullName evidence="1">Uncharacterized protein</fullName>
    </submittedName>
</protein>
<organism evidence="1 2">
    <name type="scientific">Candidatus Enterococcus clewellii</name>
    <dbReference type="NCBI Taxonomy" id="1834193"/>
    <lineage>
        <taxon>Bacteria</taxon>
        <taxon>Bacillati</taxon>
        <taxon>Bacillota</taxon>
        <taxon>Bacilli</taxon>
        <taxon>Lactobacillales</taxon>
        <taxon>Enterococcaceae</taxon>
        <taxon>Enterococcus</taxon>
    </lineage>
</organism>